<feature type="region of interest" description="Disordered" evidence="1">
    <location>
        <begin position="126"/>
        <end position="147"/>
    </location>
</feature>
<evidence type="ECO:0000313" key="3">
    <source>
        <dbReference type="Proteomes" id="UP000030651"/>
    </source>
</evidence>
<proteinExistence type="predicted"/>
<dbReference type="EMBL" id="KI912119">
    <property type="protein sequence ID" value="ETS75046.1"/>
    <property type="molecule type" value="Genomic_DNA"/>
</dbReference>
<feature type="region of interest" description="Disordered" evidence="1">
    <location>
        <begin position="1"/>
        <end position="114"/>
    </location>
</feature>
<sequence length="147" mass="16102">METSPGNVQTQPNSDSLRSSTSASGSESHDSESTSTSASSSGSRSSESTNSPPAQTDDTPTSGAEGPAVQDPAEMKILFGSSSDYSKSLDGEDSEEERPEWDKEDYLTPGSAQEREMEWWETHEHLKRQWRKERATNPKFRGLARGQ</sequence>
<feature type="compositionally biased region" description="Low complexity" evidence="1">
    <location>
        <begin position="13"/>
        <end position="26"/>
    </location>
</feature>
<evidence type="ECO:0000256" key="1">
    <source>
        <dbReference type="SAM" id="MobiDB-lite"/>
    </source>
</evidence>
<dbReference type="HOGENOM" id="CLU_1768747_0_0_1"/>
<dbReference type="Proteomes" id="UP000030651">
    <property type="component" value="Unassembled WGS sequence"/>
</dbReference>
<evidence type="ECO:0000313" key="2">
    <source>
        <dbReference type="EMBL" id="ETS75046.1"/>
    </source>
</evidence>
<dbReference type="KEGG" id="pfy:PFICI_13530"/>
<dbReference type="RefSeq" id="XP_007840302.1">
    <property type="nucleotide sequence ID" value="XM_007842111.1"/>
</dbReference>
<reference evidence="3" key="1">
    <citation type="journal article" date="2015" name="BMC Genomics">
        <title>Genomic and transcriptomic analysis of the endophytic fungus Pestalotiopsis fici reveals its lifestyle and high potential for synthesis of natural products.</title>
        <authorList>
            <person name="Wang X."/>
            <person name="Zhang X."/>
            <person name="Liu L."/>
            <person name="Xiang M."/>
            <person name="Wang W."/>
            <person name="Sun X."/>
            <person name="Che Y."/>
            <person name="Guo L."/>
            <person name="Liu G."/>
            <person name="Guo L."/>
            <person name="Wang C."/>
            <person name="Yin W.B."/>
            <person name="Stadler M."/>
            <person name="Zhang X."/>
            <person name="Liu X."/>
        </authorList>
    </citation>
    <scope>NUCLEOTIDE SEQUENCE [LARGE SCALE GENOMIC DNA]</scope>
    <source>
        <strain evidence="3">W106-1 / CGMCC3.15140</strain>
    </source>
</reference>
<protein>
    <submittedName>
        <fullName evidence="2">Uncharacterized protein</fullName>
    </submittedName>
</protein>
<organism evidence="2 3">
    <name type="scientific">Pestalotiopsis fici (strain W106-1 / CGMCC3.15140)</name>
    <dbReference type="NCBI Taxonomy" id="1229662"/>
    <lineage>
        <taxon>Eukaryota</taxon>
        <taxon>Fungi</taxon>
        <taxon>Dikarya</taxon>
        <taxon>Ascomycota</taxon>
        <taxon>Pezizomycotina</taxon>
        <taxon>Sordariomycetes</taxon>
        <taxon>Xylariomycetidae</taxon>
        <taxon>Amphisphaeriales</taxon>
        <taxon>Sporocadaceae</taxon>
        <taxon>Pestalotiopsis</taxon>
    </lineage>
</organism>
<dbReference type="AlphaFoldDB" id="W3WQE0"/>
<dbReference type="GeneID" id="19278543"/>
<dbReference type="InParanoid" id="W3WQE0"/>
<keyword evidence="3" id="KW-1185">Reference proteome</keyword>
<name>W3WQE0_PESFW</name>
<gene>
    <name evidence="2" type="ORF">PFICI_13530</name>
</gene>
<accession>W3WQE0</accession>
<feature type="compositionally biased region" description="Low complexity" evidence="1">
    <location>
        <begin position="33"/>
        <end position="51"/>
    </location>
</feature>
<feature type="compositionally biased region" description="Polar residues" evidence="1">
    <location>
        <begin position="52"/>
        <end position="62"/>
    </location>
</feature>
<feature type="compositionally biased region" description="Polar residues" evidence="1">
    <location>
        <begin position="1"/>
        <end position="12"/>
    </location>
</feature>